<dbReference type="InterPro" id="IPR025874">
    <property type="entry name" value="DZR"/>
</dbReference>
<evidence type="ECO:0000259" key="2">
    <source>
        <dbReference type="Pfam" id="PF12773"/>
    </source>
</evidence>
<feature type="domain" description="DZANK-type" evidence="2">
    <location>
        <begin position="112"/>
        <end position="163"/>
    </location>
</feature>
<organism evidence="3 4">
    <name type="scientific">Methanobacterium formicicum</name>
    <dbReference type="NCBI Taxonomy" id="2162"/>
    <lineage>
        <taxon>Archaea</taxon>
        <taxon>Methanobacteriati</taxon>
        <taxon>Methanobacteriota</taxon>
        <taxon>Methanomada group</taxon>
        <taxon>Methanobacteria</taxon>
        <taxon>Methanobacteriales</taxon>
        <taxon>Methanobacteriaceae</taxon>
        <taxon>Methanobacterium</taxon>
    </lineage>
</organism>
<feature type="domain" description="DZANK-type" evidence="2">
    <location>
        <begin position="46"/>
        <end position="97"/>
    </location>
</feature>
<proteinExistence type="predicted"/>
<dbReference type="AlphaFoldDB" id="A0A843AXT7"/>
<comment type="caution">
    <text evidence="3">The sequence shown here is derived from an EMBL/GenBank/DDBJ whole genome shotgun (WGS) entry which is preliminary data.</text>
</comment>
<evidence type="ECO:0000313" key="4">
    <source>
        <dbReference type="Proteomes" id="UP000606900"/>
    </source>
</evidence>
<dbReference type="SUPFAM" id="SSF48695">
    <property type="entry name" value="Multiheme cytochromes"/>
    <property type="match status" value="1"/>
</dbReference>
<evidence type="ECO:0000313" key="3">
    <source>
        <dbReference type="EMBL" id="MBF4475954.1"/>
    </source>
</evidence>
<protein>
    <submittedName>
        <fullName evidence="3">Zinc ribbon domain-containing protein</fullName>
    </submittedName>
</protein>
<sequence length="289" mass="31211">MEEEDQSLKQITCPKCNAAVGYGLKFCTECGGEIKQTVSSDQATTCPKCFADVGPGLKFCTECGTAIKRTVSSDQATTCPKCFADVEPGLKFCTECGTEIKRTVSLDQATTCPKCFADVDPGLKFCTECGTAIKRAVSSDQATTCPKCFADVQPGLKFCTECGTSTMTQDISSSSISEKLRQRREAEARSVPARDETLDTVVESGKGLMKGLGGFLNKTAKSIDQTIENNRQSSASKEILPQNRKEDENLGYLVCDACGGYYQLEQGESANDFDTECDCGGKLQYRLEL</sequence>
<name>A0A843AXT7_METFO</name>
<dbReference type="Proteomes" id="UP000606900">
    <property type="component" value="Unassembled WGS sequence"/>
</dbReference>
<dbReference type="RefSeq" id="WP_276700059.1">
    <property type="nucleotide sequence ID" value="NZ_DAISQW010000003.1"/>
</dbReference>
<dbReference type="InterPro" id="IPR036280">
    <property type="entry name" value="Multihaem_cyt_sf"/>
</dbReference>
<dbReference type="Pfam" id="PF12773">
    <property type="entry name" value="DZR"/>
    <property type="match status" value="2"/>
</dbReference>
<gene>
    <name evidence="3" type="ORF">ISP06_10885</name>
</gene>
<feature type="compositionally biased region" description="Basic and acidic residues" evidence="1">
    <location>
        <begin position="178"/>
        <end position="192"/>
    </location>
</feature>
<feature type="region of interest" description="Disordered" evidence="1">
    <location>
        <begin position="173"/>
        <end position="192"/>
    </location>
</feature>
<evidence type="ECO:0000256" key="1">
    <source>
        <dbReference type="SAM" id="MobiDB-lite"/>
    </source>
</evidence>
<reference evidence="3" key="1">
    <citation type="submission" date="2020-10" db="EMBL/GenBank/DDBJ databases">
        <title>Dehalococcoides mccartyi of a TCE/Cr reducing biochatode.</title>
        <authorList>
            <person name="Matturro B."/>
        </authorList>
    </citation>
    <scope>NUCLEOTIDE SEQUENCE</scope>
    <source>
        <strain evidence="3">Bin2</strain>
    </source>
</reference>
<accession>A0A843AXT7</accession>
<dbReference type="EMBL" id="JADIIL010000038">
    <property type="protein sequence ID" value="MBF4475954.1"/>
    <property type="molecule type" value="Genomic_DNA"/>
</dbReference>